<keyword evidence="1" id="KW-0812">Transmembrane</keyword>
<reference evidence="3 4" key="1">
    <citation type="submission" date="2014-04" db="EMBL/GenBank/DDBJ databases">
        <authorList>
            <consortium name="DOE Joint Genome Institute"/>
            <person name="Kuo A."/>
            <person name="Kohler A."/>
            <person name="Jargeat P."/>
            <person name="Nagy L.G."/>
            <person name="Floudas D."/>
            <person name="Copeland A."/>
            <person name="Barry K.W."/>
            <person name="Cichocki N."/>
            <person name="Veneault-Fourrey C."/>
            <person name="LaButti K."/>
            <person name="Lindquist E.A."/>
            <person name="Lipzen A."/>
            <person name="Lundell T."/>
            <person name="Morin E."/>
            <person name="Murat C."/>
            <person name="Sun H."/>
            <person name="Tunlid A."/>
            <person name="Henrissat B."/>
            <person name="Grigoriev I.V."/>
            <person name="Hibbett D.S."/>
            <person name="Martin F."/>
            <person name="Nordberg H.P."/>
            <person name="Cantor M.N."/>
            <person name="Hua S.X."/>
        </authorList>
    </citation>
    <scope>NUCLEOTIDE SEQUENCE [LARGE SCALE GENOMIC DNA]</scope>
    <source>
        <strain evidence="3 4">Ve08.2h10</strain>
    </source>
</reference>
<evidence type="ECO:0000256" key="1">
    <source>
        <dbReference type="SAM" id="Phobius"/>
    </source>
</evidence>
<dbReference type="OrthoDB" id="5389493at2759"/>
<keyword evidence="1" id="KW-1133">Transmembrane helix</keyword>
<evidence type="ECO:0000259" key="2">
    <source>
        <dbReference type="Pfam" id="PF24800"/>
    </source>
</evidence>
<dbReference type="Proteomes" id="UP000054538">
    <property type="component" value="Unassembled WGS sequence"/>
</dbReference>
<reference evidence="4" key="2">
    <citation type="submission" date="2015-01" db="EMBL/GenBank/DDBJ databases">
        <title>Evolutionary Origins and Diversification of the Mycorrhizal Mutualists.</title>
        <authorList>
            <consortium name="DOE Joint Genome Institute"/>
            <consortium name="Mycorrhizal Genomics Consortium"/>
            <person name="Kohler A."/>
            <person name="Kuo A."/>
            <person name="Nagy L.G."/>
            <person name="Floudas D."/>
            <person name="Copeland A."/>
            <person name="Barry K.W."/>
            <person name="Cichocki N."/>
            <person name="Veneault-Fourrey C."/>
            <person name="LaButti K."/>
            <person name="Lindquist E.A."/>
            <person name="Lipzen A."/>
            <person name="Lundell T."/>
            <person name="Morin E."/>
            <person name="Murat C."/>
            <person name="Riley R."/>
            <person name="Ohm R."/>
            <person name="Sun H."/>
            <person name="Tunlid A."/>
            <person name="Henrissat B."/>
            <person name="Grigoriev I.V."/>
            <person name="Hibbett D.S."/>
            <person name="Martin F."/>
        </authorList>
    </citation>
    <scope>NUCLEOTIDE SEQUENCE [LARGE SCALE GENOMIC DNA]</scope>
    <source>
        <strain evidence="4">Ve08.2h10</strain>
    </source>
</reference>
<protein>
    <recommendedName>
        <fullName evidence="2">DUF7702 domain-containing protein</fullName>
    </recommendedName>
</protein>
<feature type="domain" description="DUF7702" evidence="2">
    <location>
        <begin position="46"/>
        <end position="253"/>
    </location>
</feature>
<feature type="transmembrane region" description="Helical" evidence="1">
    <location>
        <begin position="86"/>
        <end position="105"/>
    </location>
</feature>
<name>A0A0D0D9P3_9AGAM</name>
<evidence type="ECO:0000313" key="3">
    <source>
        <dbReference type="EMBL" id="KIK93797.1"/>
    </source>
</evidence>
<keyword evidence="4" id="KW-1185">Reference proteome</keyword>
<dbReference type="AlphaFoldDB" id="A0A0D0D9P3"/>
<feature type="transmembrane region" description="Helical" evidence="1">
    <location>
        <begin position="237"/>
        <end position="255"/>
    </location>
</feature>
<evidence type="ECO:0000313" key="4">
    <source>
        <dbReference type="Proteomes" id="UP000054538"/>
    </source>
</evidence>
<feature type="transmembrane region" description="Helical" evidence="1">
    <location>
        <begin position="126"/>
        <end position="144"/>
    </location>
</feature>
<keyword evidence="1" id="KW-0472">Membrane</keyword>
<dbReference type="Pfam" id="PF24800">
    <property type="entry name" value="DUF7702"/>
    <property type="match status" value="1"/>
</dbReference>
<accession>A0A0D0D9P3</accession>
<dbReference type="PANTHER" id="PTHR42109">
    <property type="entry name" value="UNPLACED GENOMIC SCAFFOLD UM_SCAF_CONTIG_1.265, WHOLE GENOME SHOTGUN SEQUENCE"/>
    <property type="match status" value="1"/>
</dbReference>
<organism evidence="3 4">
    <name type="scientific">Paxillus rubicundulus Ve08.2h10</name>
    <dbReference type="NCBI Taxonomy" id="930991"/>
    <lineage>
        <taxon>Eukaryota</taxon>
        <taxon>Fungi</taxon>
        <taxon>Dikarya</taxon>
        <taxon>Basidiomycota</taxon>
        <taxon>Agaricomycotina</taxon>
        <taxon>Agaricomycetes</taxon>
        <taxon>Agaricomycetidae</taxon>
        <taxon>Boletales</taxon>
        <taxon>Paxilineae</taxon>
        <taxon>Paxillaceae</taxon>
        <taxon>Paxillus</taxon>
    </lineage>
</organism>
<feature type="transmembrane region" description="Helical" evidence="1">
    <location>
        <begin position="204"/>
        <end position="225"/>
    </location>
</feature>
<feature type="transmembrane region" description="Helical" evidence="1">
    <location>
        <begin position="12"/>
        <end position="38"/>
    </location>
</feature>
<dbReference type="InParanoid" id="A0A0D0D9P3"/>
<dbReference type="InterPro" id="IPR056119">
    <property type="entry name" value="DUF7702"/>
</dbReference>
<dbReference type="PANTHER" id="PTHR42109:SF2">
    <property type="entry name" value="INTEGRAL MEMBRANE PROTEIN"/>
    <property type="match status" value="1"/>
</dbReference>
<sequence>MATAPPGYNYAAAFGIHSLAAAVNFALLYFPLFGFFVFKAIARPTYVFIMLSFFCAVRITAFILRALLAHVPADGQNLNMLIAYEVIYNTGFFGLLYSAYTLVVDRVAFARNPPSGPISRLLRMRFLFRIALAAAVSIGITGAIDASLGSTPSTINTGNTLRKVAIYIFLVCAVLVLLQTIFLARAELSEGGYRSSSEHTGSTYGTYVLLIISLLLVAREAFFAATADKSTQQNNEAIWYPLSALTELVAVMLFATPDLVPARSEIPKGSSMA</sequence>
<feature type="transmembrane region" description="Helical" evidence="1">
    <location>
        <begin position="45"/>
        <end position="66"/>
    </location>
</feature>
<dbReference type="STRING" id="930991.A0A0D0D9P3"/>
<dbReference type="HOGENOM" id="CLU_092145_0_0_1"/>
<dbReference type="EMBL" id="KN825154">
    <property type="protein sequence ID" value="KIK93797.1"/>
    <property type="molecule type" value="Genomic_DNA"/>
</dbReference>
<proteinExistence type="predicted"/>
<gene>
    <name evidence="3" type="ORF">PAXRUDRAFT_828614</name>
</gene>
<feature type="transmembrane region" description="Helical" evidence="1">
    <location>
        <begin position="164"/>
        <end position="184"/>
    </location>
</feature>